<dbReference type="GO" id="GO:0016779">
    <property type="term" value="F:nucleotidyltransferase activity"/>
    <property type="evidence" value="ECO:0007669"/>
    <property type="project" value="InterPro"/>
</dbReference>
<reference evidence="2 3" key="2">
    <citation type="journal article" date="2009" name="Proc. Natl. Acad. Sci. U.S.A.">
        <title>On the chimeric nature, thermophilic origin, and phylogenetic placement of the Thermotogales.</title>
        <authorList>
            <person name="Zhaxybayeva O."/>
            <person name="Swithers K.S."/>
            <person name="Lapierre P."/>
            <person name="Fournier G.P."/>
            <person name="Bickhart D.M."/>
            <person name="DeBoy R.T."/>
            <person name="Nelson K.E."/>
            <person name="Nesbo C.L."/>
            <person name="Doolittle W.F."/>
            <person name="Gogarten J.P."/>
            <person name="Noll K.M."/>
        </authorList>
    </citation>
    <scope>NUCLEOTIDE SEQUENCE [LARGE SCALE GENOMIC DNA]</scope>
    <source>
        <strain evidence="3">ATCC BAA-488 / DSM 13995 / JCM 10881 / RKU-1</strain>
    </source>
</reference>
<dbReference type="Gene3D" id="3.30.460.10">
    <property type="entry name" value="Beta Polymerase, domain 2"/>
    <property type="match status" value="1"/>
</dbReference>
<dbReference type="STRING" id="390874.Tpet_0304"/>
<reference evidence="3" key="1">
    <citation type="submission" date="2007-05" db="EMBL/GenBank/DDBJ databases">
        <title>Complete sequence of Thermotoga petrophila RKU-1.</title>
        <authorList>
            <consortium name="US DOE Joint Genome Institute"/>
            <person name="Copeland A."/>
            <person name="Lucas S."/>
            <person name="Lapidus A."/>
            <person name="Barry K."/>
            <person name="Glavina del Rio T."/>
            <person name="Dalin E."/>
            <person name="Tice H."/>
            <person name="Pitluck S."/>
            <person name="Sims D."/>
            <person name="Brettin T."/>
            <person name="Bruce D."/>
            <person name="Detter J.C."/>
            <person name="Han C."/>
            <person name="Tapia R."/>
            <person name="Schmutz J."/>
            <person name="Larimer F."/>
            <person name="Land M."/>
            <person name="Hauser L."/>
            <person name="Kyrpides N."/>
            <person name="Mikhailova N."/>
            <person name="Nelson K."/>
            <person name="Gogarten J.P."/>
            <person name="Noll K."/>
            <person name="Richardson P."/>
        </authorList>
    </citation>
    <scope>NUCLEOTIDE SEQUENCE [LARGE SCALE GENOMIC DNA]</scope>
    <source>
        <strain evidence="3">ATCC BAA-488 / DSM 13995 / JCM 10881 / RKU-1</strain>
    </source>
</reference>
<gene>
    <name evidence="2" type="ordered locus">Tpet_0304</name>
</gene>
<sequence>MSKRLSGSAKIFYPEYDREKVLEIIRNSLPQLLKVLPVKLVVLFGSYAKGNFTAFSDVDLLVVYEDPFREDAYKIVKRTIKLKGLEPHVYSLSEYKQMEKTISKMIEGGVVVYKAL</sequence>
<dbReference type="eggNOG" id="COG1708">
    <property type="taxonomic scope" value="Bacteria"/>
</dbReference>
<dbReference type="KEGG" id="tpt:Tpet_0304"/>
<dbReference type="EMBL" id="CP000702">
    <property type="protein sequence ID" value="ABQ46333.1"/>
    <property type="molecule type" value="Genomic_DNA"/>
</dbReference>
<accession>A5IJG0</accession>
<dbReference type="HOGENOM" id="CLU_130257_9_2_0"/>
<dbReference type="SUPFAM" id="SSF81301">
    <property type="entry name" value="Nucleotidyltransferase"/>
    <property type="match status" value="1"/>
</dbReference>
<dbReference type="InterPro" id="IPR002934">
    <property type="entry name" value="Polymerase_NTP_transf_dom"/>
</dbReference>
<feature type="domain" description="Polymerase nucleotidyl transferase" evidence="1">
    <location>
        <begin position="23"/>
        <end position="104"/>
    </location>
</feature>
<dbReference type="Proteomes" id="UP000006558">
    <property type="component" value="Chromosome"/>
</dbReference>
<dbReference type="PANTHER" id="PTHR43449:SF3">
    <property type="entry name" value="POLYMERASE NUCLEOTIDYL TRANSFERASE DOMAIN-CONTAINING PROTEIN"/>
    <property type="match status" value="1"/>
</dbReference>
<evidence type="ECO:0000313" key="2">
    <source>
        <dbReference type="EMBL" id="ABQ46333.1"/>
    </source>
</evidence>
<protein>
    <submittedName>
        <fullName evidence="2">DNA polymerase, beta domain protein region</fullName>
    </submittedName>
</protein>
<proteinExistence type="predicted"/>
<organism evidence="2 3">
    <name type="scientific">Thermotoga petrophila (strain ATCC BAA-488 / DSM 13995 / JCM 10881 / RKU-1)</name>
    <dbReference type="NCBI Taxonomy" id="390874"/>
    <lineage>
        <taxon>Bacteria</taxon>
        <taxon>Thermotogati</taxon>
        <taxon>Thermotogota</taxon>
        <taxon>Thermotogae</taxon>
        <taxon>Thermotogales</taxon>
        <taxon>Thermotogaceae</taxon>
        <taxon>Thermotoga</taxon>
    </lineage>
</organism>
<name>A5IJG0_THEP1</name>
<dbReference type="PANTHER" id="PTHR43449">
    <property type="entry name" value="NUCLEOTIDYLTRANSFERASE"/>
    <property type="match status" value="1"/>
</dbReference>
<evidence type="ECO:0000259" key="1">
    <source>
        <dbReference type="Pfam" id="PF01909"/>
    </source>
</evidence>
<dbReference type="CDD" id="cd05403">
    <property type="entry name" value="NT_KNTase_like"/>
    <property type="match status" value="1"/>
</dbReference>
<dbReference type="RefSeq" id="WP_011942969.1">
    <property type="nucleotide sequence ID" value="NC_009486.1"/>
</dbReference>
<dbReference type="InterPro" id="IPR043519">
    <property type="entry name" value="NT_sf"/>
</dbReference>
<dbReference type="AlphaFoldDB" id="A5IJG0"/>
<evidence type="ECO:0000313" key="3">
    <source>
        <dbReference type="Proteomes" id="UP000006558"/>
    </source>
</evidence>
<dbReference type="Pfam" id="PF01909">
    <property type="entry name" value="NTP_transf_2"/>
    <property type="match status" value="1"/>
</dbReference>